<organism evidence="1 2">
    <name type="scientific">Nicotiana tabacum</name>
    <name type="common">Common tobacco</name>
    <dbReference type="NCBI Taxonomy" id="4097"/>
    <lineage>
        <taxon>Eukaryota</taxon>
        <taxon>Viridiplantae</taxon>
        <taxon>Streptophyta</taxon>
        <taxon>Embryophyta</taxon>
        <taxon>Tracheophyta</taxon>
        <taxon>Spermatophyta</taxon>
        <taxon>Magnoliopsida</taxon>
        <taxon>eudicotyledons</taxon>
        <taxon>Gunneridae</taxon>
        <taxon>Pentapetalae</taxon>
        <taxon>asterids</taxon>
        <taxon>lamiids</taxon>
        <taxon>Solanales</taxon>
        <taxon>Solanaceae</taxon>
        <taxon>Nicotianoideae</taxon>
        <taxon>Nicotianeae</taxon>
        <taxon>Nicotiana</taxon>
    </lineage>
</organism>
<keyword evidence="1" id="KW-1185">Reference proteome</keyword>
<dbReference type="RefSeq" id="XP_075102703.1">
    <property type="nucleotide sequence ID" value="XM_075246602.1"/>
</dbReference>
<name>A0AC58TZP3_TOBAC</name>
<protein>
    <submittedName>
        <fullName evidence="2">Secreted RxLR effector protein 161-like</fullName>
    </submittedName>
</protein>
<gene>
    <name evidence="2" type="primary">LOC142177536</name>
</gene>
<evidence type="ECO:0000313" key="1">
    <source>
        <dbReference type="Proteomes" id="UP000790787"/>
    </source>
</evidence>
<sequence>MNENTKLVSTPLAPHFKLSAVMSPKNEAEQEYMSRVPYANAVGSLMYAMVCTRPDISHAIGVVSRYMHDPGKEHWQAVKWILRYICNTVDVGLIFEQEDSQYLVGYCDSDYAGDLDKRRSTTGYVFTIANAPVSWKSTLQSTVALSTTEAEYMAITEAVKEAIWLQGLLRDLGIGQENITLFCDSQSAIQLAKNQVYHARTKHIGV</sequence>
<proteinExistence type="predicted"/>
<reference evidence="1" key="1">
    <citation type="journal article" date="2014" name="Nat. Commun.">
        <title>The tobacco genome sequence and its comparison with those of tomato and potato.</title>
        <authorList>
            <person name="Sierro N."/>
            <person name="Battey J.N."/>
            <person name="Ouadi S."/>
            <person name="Bakaher N."/>
            <person name="Bovet L."/>
            <person name="Willig A."/>
            <person name="Goepfert S."/>
            <person name="Peitsch M.C."/>
            <person name="Ivanov N.V."/>
        </authorList>
    </citation>
    <scope>NUCLEOTIDE SEQUENCE [LARGE SCALE GENOMIC DNA]</scope>
</reference>
<reference evidence="2" key="2">
    <citation type="submission" date="2025-08" db="UniProtKB">
        <authorList>
            <consortium name="RefSeq"/>
        </authorList>
    </citation>
    <scope>IDENTIFICATION</scope>
    <source>
        <tissue evidence="2">Leaf</tissue>
    </source>
</reference>
<evidence type="ECO:0000313" key="2">
    <source>
        <dbReference type="RefSeq" id="XP_075102703.1"/>
    </source>
</evidence>
<dbReference type="Proteomes" id="UP000790787">
    <property type="component" value="Chromosome 23"/>
</dbReference>
<accession>A0AC58TZP3</accession>